<evidence type="ECO:0000256" key="6">
    <source>
        <dbReference type="ARBA" id="ARBA00023136"/>
    </source>
</evidence>
<keyword evidence="4 8" id="KW-1133">Transmembrane helix</keyword>
<evidence type="ECO:0000313" key="9">
    <source>
        <dbReference type="EMBL" id="ATH95751.1"/>
    </source>
</evidence>
<comment type="function">
    <text evidence="8">Probably functions as a manganese efflux pump.</text>
</comment>
<keyword evidence="3 8" id="KW-0812">Transmembrane</keyword>
<evidence type="ECO:0000256" key="8">
    <source>
        <dbReference type="HAMAP-Rule" id="MF_01521"/>
    </source>
</evidence>
<evidence type="ECO:0000256" key="7">
    <source>
        <dbReference type="ARBA" id="ARBA00023211"/>
    </source>
</evidence>
<protein>
    <recommendedName>
        <fullName evidence="8">Putative manganese efflux pump MntP</fullName>
    </recommendedName>
</protein>
<accession>A0ABN5DLG4</accession>
<feature type="transmembrane region" description="Helical" evidence="8">
    <location>
        <begin position="74"/>
        <end position="93"/>
    </location>
</feature>
<sequence length="192" mass="19876">MLTDVDIIALLLVGVGLAADAFAAALTQGVHMRQLSYRVALLIAVVFGAFQGLMPVLGWALASQFSQVLAPIDHWIAFALLALIGAHMIREAFVVEEEDASGEQAAINLKTLLLLGIGTSVDAAAIGVSFAMLAVNIVEAAAIIALVTFALSFVAVIIGHRVGARFRTPAAVAGGLVLIALGAKILIEHLTT</sequence>
<dbReference type="HAMAP" id="MF_01521">
    <property type="entry name" value="MntP_pump"/>
    <property type="match status" value="1"/>
</dbReference>
<dbReference type="Proteomes" id="UP000815698">
    <property type="component" value="Chromosome"/>
</dbReference>
<dbReference type="PANTHER" id="PTHR35529">
    <property type="entry name" value="MANGANESE EFFLUX PUMP MNTP-RELATED"/>
    <property type="match status" value="1"/>
</dbReference>
<feature type="transmembrane region" description="Helical" evidence="8">
    <location>
        <begin position="6"/>
        <end position="27"/>
    </location>
</feature>
<feature type="transmembrane region" description="Helical" evidence="8">
    <location>
        <begin position="140"/>
        <end position="158"/>
    </location>
</feature>
<evidence type="ECO:0000256" key="5">
    <source>
        <dbReference type="ARBA" id="ARBA00023065"/>
    </source>
</evidence>
<feature type="transmembrane region" description="Helical" evidence="8">
    <location>
        <begin position="170"/>
        <end position="187"/>
    </location>
</feature>
<feature type="transmembrane region" description="Helical" evidence="8">
    <location>
        <begin position="113"/>
        <end position="134"/>
    </location>
</feature>
<gene>
    <name evidence="8" type="primary">mntP</name>
    <name evidence="9" type="ORF">COP05_00545</name>
</gene>
<dbReference type="Pfam" id="PF02659">
    <property type="entry name" value="Mntp"/>
    <property type="match status" value="1"/>
</dbReference>
<keyword evidence="5 8" id="KW-0406">Ion transport</keyword>
<evidence type="ECO:0000256" key="4">
    <source>
        <dbReference type="ARBA" id="ARBA00022989"/>
    </source>
</evidence>
<evidence type="ECO:0000313" key="10">
    <source>
        <dbReference type="Proteomes" id="UP000815698"/>
    </source>
</evidence>
<comment type="subcellular location">
    <subcellularLocation>
        <location evidence="8">Cell membrane</location>
        <topology evidence="8">Multi-pass membrane protein</topology>
    </subcellularLocation>
</comment>
<evidence type="ECO:0000256" key="3">
    <source>
        <dbReference type="ARBA" id="ARBA00022692"/>
    </source>
</evidence>
<dbReference type="InterPro" id="IPR003810">
    <property type="entry name" value="Mntp/YtaF"/>
</dbReference>
<keyword evidence="1 8" id="KW-0813">Transport</keyword>
<keyword evidence="7 8" id="KW-0464">Manganese</keyword>
<dbReference type="EMBL" id="CP023482">
    <property type="protein sequence ID" value="ATH95751.1"/>
    <property type="molecule type" value="Genomic_DNA"/>
</dbReference>
<dbReference type="InterPro" id="IPR022929">
    <property type="entry name" value="Put_MntP"/>
</dbReference>
<name>A0ABN5DLG4_9MICO</name>
<keyword evidence="2 8" id="KW-1003">Cell membrane</keyword>
<evidence type="ECO:0000256" key="1">
    <source>
        <dbReference type="ARBA" id="ARBA00022448"/>
    </source>
</evidence>
<evidence type="ECO:0000256" key="2">
    <source>
        <dbReference type="ARBA" id="ARBA00022475"/>
    </source>
</evidence>
<keyword evidence="6 8" id="KW-0472">Membrane</keyword>
<proteinExistence type="inferred from homology"/>
<keyword evidence="10" id="KW-1185">Reference proteome</keyword>
<comment type="similarity">
    <text evidence="8">Belongs to the MntP (TC 9.B.29) family.</text>
</comment>
<reference evidence="9 10" key="1">
    <citation type="journal article" date="2016" name="Int. J. Syst. Evol. Microbiol.">
        <title>Dermabacter jinjuensis sp. nov., a novel species of the genus Dermabacter isolated from a clinical specimen.</title>
        <authorList>
            <person name="Park Y.K."/>
            <person name="Lee K.M."/>
            <person name="Lee W.K."/>
            <person name="Cho M.J."/>
            <person name="Lee H.S."/>
            <person name="Cho Y.G."/>
            <person name="Lee Y.C."/>
            <person name="Lee W.K."/>
            <person name="Seong W.K."/>
            <person name="Hwang K.J."/>
        </authorList>
    </citation>
    <scope>NUCLEOTIDE SEQUENCE [LARGE SCALE GENOMIC DNA]</scope>
    <source>
        <strain evidence="9 10">32T</strain>
    </source>
</reference>
<dbReference type="PANTHER" id="PTHR35529:SF1">
    <property type="entry name" value="MANGANESE EFFLUX PUMP MNTP-RELATED"/>
    <property type="match status" value="1"/>
</dbReference>
<organism evidence="9 10">
    <name type="scientific">Dermabacter jinjuensis</name>
    <dbReference type="NCBI Taxonomy" id="1667168"/>
    <lineage>
        <taxon>Bacteria</taxon>
        <taxon>Bacillati</taxon>
        <taxon>Actinomycetota</taxon>
        <taxon>Actinomycetes</taxon>
        <taxon>Micrococcales</taxon>
        <taxon>Dermabacteraceae</taxon>
        <taxon>Dermabacter</taxon>
    </lineage>
</organism>
<feature type="transmembrane region" description="Helical" evidence="8">
    <location>
        <begin position="39"/>
        <end position="62"/>
    </location>
</feature>